<dbReference type="Proteomes" id="UP000298663">
    <property type="component" value="Unassembled WGS sequence"/>
</dbReference>
<dbReference type="PANTHER" id="PTHR45630">
    <property type="entry name" value="CATION-TRANSPORTING ATPASE-RELATED"/>
    <property type="match status" value="1"/>
</dbReference>
<keyword evidence="3" id="KW-0479">Metal-binding</keyword>
<evidence type="ECO:0000256" key="4">
    <source>
        <dbReference type="ARBA" id="ARBA00022741"/>
    </source>
</evidence>
<keyword evidence="8" id="KW-1133">Transmembrane helix</keyword>
<dbReference type="InterPro" id="IPR006544">
    <property type="entry name" value="P-type_TPase_V"/>
</dbReference>
<name>A0A4V6A0V7_STECR</name>
<sequence>MVIREGRAALVTSFGVFKYMAGYSLTQFITIMQLYWLNTNLTDFQFLYIDLGLITLVALTFGYTPACEKLSKIPPPTRLLSWASVCSVVGQLIIISFFQVFTFIYTSLQPWFIPYAMPLSDDEEDRRSMQGTAIFCVSTFQYITLAIIYSKGFPYRKPIFNNLPMCASLVFVTAISVWVTIYPPGFLISWLEFDPIPYLEDRLFYFVIALLSGLCSYLYETFIIDHLILGVGESNLLTV</sequence>
<keyword evidence="7" id="KW-1278">Translocase</keyword>
<accession>A0A4V6A0V7</accession>
<dbReference type="GO" id="GO:0140358">
    <property type="term" value="F:P-type transmembrane transporter activity"/>
    <property type="evidence" value="ECO:0007669"/>
    <property type="project" value="InterPro"/>
</dbReference>
<keyword evidence="2" id="KW-0597">Phosphoprotein</keyword>
<dbReference type="Pfam" id="PF00689">
    <property type="entry name" value="Cation_ATPase_C"/>
    <property type="match status" value="1"/>
</dbReference>
<reference evidence="10 11" key="2">
    <citation type="journal article" date="2019" name="G3 (Bethesda)">
        <title>Hybrid Assembly of the Genome of the Entomopathogenic Nematode Steinernema carpocapsae Identifies the X-Chromosome.</title>
        <authorList>
            <person name="Serra L."/>
            <person name="Macchietto M."/>
            <person name="Macias-Munoz A."/>
            <person name="McGill C.J."/>
            <person name="Rodriguez I.M."/>
            <person name="Rodriguez B."/>
            <person name="Murad R."/>
            <person name="Mortazavi A."/>
        </authorList>
    </citation>
    <scope>NUCLEOTIDE SEQUENCE [LARGE SCALE GENOMIC DNA]</scope>
    <source>
        <strain evidence="10 11">ALL</strain>
    </source>
</reference>
<dbReference type="InterPro" id="IPR006068">
    <property type="entry name" value="ATPase_P-typ_cation-transptr_C"/>
</dbReference>
<dbReference type="GO" id="GO:0005524">
    <property type="term" value="F:ATP binding"/>
    <property type="evidence" value="ECO:0007669"/>
    <property type="project" value="UniProtKB-KW"/>
</dbReference>
<dbReference type="InterPro" id="IPR023298">
    <property type="entry name" value="ATPase_P-typ_TM_dom_sf"/>
</dbReference>
<dbReference type="GO" id="GO:0019829">
    <property type="term" value="F:ATPase-coupled monoatomic cation transmembrane transporter activity"/>
    <property type="evidence" value="ECO:0007669"/>
    <property type="project" value="TreeGrafter"/>
</dbReference>
<dbReference type="GO" id="GO:0016020">
    <property type="term" value="C:membrane"/>
    <property type="evidence" value="ECO:0007669"/>
    <property type="project" value="UniProtKB-SubCell"/>
</dbReference>
<keyword evidence="8" id="KW-0812">Transmembrane</keyword>
<gene>
    <name evidence="10" type="ORF">L596_020000</name>
</gene>
<evidence type="ECO:0000256" key="2">
    <source>
        <dbReference type="ARBA" id="ARBA00022553"/>
    </source>
</evidence>
<feature type="domain" description="Cation-transporting P-type ATPase C-terminal" evidence="9">
    <location>
        <begin position="41"/>
        <end position="214"/>
    </location>
</feature>
<keyword evidence="8" id="KW-0472">Membrane</keyword>
<dbReference type="GO" id="GO:0006874">
    <property type="term" value="P:intracellular calcium ion homeostasis"/>
    <property type="evidence" value="ECO:0007669"/>
    <property type="project" value="TreeGrafter"/>
</dbReference>
<dbReference type="GO" id="GO:0046872">
    <property type="term" value="F:metal ion binding"/>
    <property type="evidence" value="ECO:0007669"/>
    <property type="project" value="UniProtKB-KW"/>
</dbReference>
<dbReference type="PANTHER" id="PTHR45630:SF8">
    <property type="entry name" value="CATION-TRANSPORTING ATPASE"/>
    <property type="match status" value="1"/>
</dbReference>
<protein>
    <recommendedName>
        <fullName evidence="9">Cation-transporting P-type ATPase C-terminal domain-containing protein</fullName>
    </recommendedName>
</protein>
<keyword evidence="6" id="KW-0460">Magnesium</keyword>
<dbReference type="AlphaFoldDB" id="A0A4V6A0V7"/>
<keyword evidence="5" id="KW-0067">ATP-binding</keyword>
<feature type="transmembrane region" description="Helical" evidence="8">
    <location>
        <begin position="162"/>
        <end position="182"/>
    </location>
</feature>
<comment type="caution">
    <text evidence="10">The sequence shown here is derived from an EMBL/GenBank/DDBJ whole genome shotgun (WGS) entry which is preliminary data.</text>
</comment>
<evidence type="ECO:0000313" key="10">
    <source>
        <dbReference type="EMBL" id="TKR72575.1"/>
    </source>
</evidence>
<dbReference type="EMBL" id="AZBU02000006">
    <property type="protein sequence ID" value="TKR72575.1"/>
    <property type="molecule type" value="Genomic_DNA"/>
</dbReference>
<feature type="transmembrane region" description="Helical" evidence="8">
    <location>
        <begin position="44"/>
        <end position="67"/>
    </location>
</feature>
<evidence type="ECO:0000259" key="9">
    <source>
        <dbReference type="Pfam" id="PF00689"/>
    </source>
</evidence>
<dbReference type="GO" id="GO:0015203">
    <property type="term" value="F:polyamine transmembrane transporter activity"/>
    <property type="evidence" value="ECO:0007669"/>
    <property type="project" value="TreeGrafter"/>
</dbReference>
<comment type="subcellular location">
    <subcellularLocation>
        <location evidence="1">Membrane</location>
        <topology evidence="1">Multi-pass membrane protein</topology>
    </subcellularLocation>
</comment>
<evidence type="ECO:0000256" key="1">
    <source>
        <dbReference type="ARBA" id="ARBA00004141"/>
    </source>
</evidence>
<dbReference type="STRING" id="34508.A0A4V6A0V7"/>
<evidence type="ECO:0000256" key="3">
    <source>
        <dbReference type="ARBA" id="ARBA00022723"/>
    </source>
</evidence>
<proteinExistence type="predicted"/>
<organism evidence="10 11">
    <name type="scientific">Steinernema carpocapsae</name>
    <name type="common">Entomopathogenic nematode</name>
    <dbReference type="NCBI Taxonomy" id="34508"/>
    <lineage>
        <taxon>Eukaryota</taxon>
        <taxon>Metazoa</taxon>
        <taxon>Ecdysozoa</taxon>
        <taxon>Nematoda</taxon>
        <taxon>Chromadorea</taxon>
        <taxon>Rhabditida</taxon>
        <taxon>Tylenchina</taxon>
        <taxon>Panagrolaimomorpha</taxon>
        <taxon>Strongyloidoidea</taxon>
        <taxon>Steinernematidae</taxon>
        <taxon>Steinernema</taxon>
    </lineage>
</organism>
<dbReference type="OrthoDB" id="5864847at2759"/>
<feature type="transmembrane region" description="Helical" evidence="8">
    <location>
        <begin position="79"/>
        <end position="108"/>
    </location>
</feature>
<dbReference type="Gene3D" id="1.20.1110.10">
    <property type="entry name" value="Calcium-transporting ATPase, transmembrane domain"/>
    <property type="match status" value="1"/>
</dbReference>
<dbReference type="SUPFAM" id="SSF81665">
    <property type="entry name" value="Calcium ATPase, transmembrane domain M"/>
    <property type="match status" value="1"/>
</dbReference>
<evidence type="ECO:0000256" key="7">
    <source>
        <dbReference type="ARBA" id="ARBA00022967"/>
    </source>
</evidence>
<evidence type="ECO:0000256" key="8">
    <source>
        <dbReference type="SAM" id="Phobius"/>
    </source>
</evidence>
<evidence type="ECO:0000313" key="11">
    <source>
        <dbReference type="Proteomes" id="UP000298663"/>
    </source>
</evidence>
<feature type="transmembrane region" description="Helical" evidence="8">
    <location>
        <begin position="202"/>
        <end position="219"/>
    </location>
</feature>
<feature type="transmembrane region" description="Helical" evidence="8">
    <location>
        <begin position="128"/>
        <end position="150"/>
    </location>
</feature>
<keyword evidence="11" id="KW-1185">Reference proteome</keyword>
<keyword evidence="4" id="KW-0547">Nucleotide-binding</keyword>
<evidence type="ECO:0000256" key="6">
    <source>
        <dbReference type="ARBA" id="ARBA00022842"/>
    </source>
</evidence>
<reference evidence="10 11" key="1">
    <citation type="journal article" date="2015" name="Genome Biol.">
        <title>Comparative genomics of Steinernema reveals deeply conserved gene regulatory networks.</title>
        <authorList>
            <person name="Dillman A.R."/>
            <person name="Macchietto M."/>
            <person name="Porter C.F."/>
            <person name="Rogers A."/>
            <person name="Williams B."/>
            <person name="Antoshechkin I."/>
            <person name="Lee M.M."/>
            <person name="Goodwin Z."/>
            <person name="Lu X."/>
            <person name="Lewis E.E."/>
            <person name="Goodrich-Blair H."/>
            <person name="Stock S.P."/>
            <person name="Adams B.J."/>
            <person name="Sternberg P.W."/>
            <person name="Mortazavi A."/>
        </authorList>
    </citation>
    <scope>NUCLEOTIDE SEQUENCE [LARGE SCALE GENOMIC DNA]</scope>
    <source>
        <strain evidence="10 11">ALL</strain>
    </source>
</reference>
<evidence type="ECO:0000256" key="5">
    <source>
        <dbReference type="ARBA" id="ARBA00022840"/>
    </source>
</evidence>